<gene>
    <name evidence="2" type="ORF">MNKW57_02140</name>
</gene>
<dbReference type="InterPro" id="IPR037522">
    <property type="entry name" value="HD_GYP_dom"/>
</dbReference>
<dbReference type="PANTHER" id="PTHR43155:SF2">
    <property type="entry name" value="CYCLIC DI-GMP PHOSPHODIESTERASE PA4108"/>
    <property type="match status" value="1"/>
</dbReference>
<dbReference type="SUPFAM" id="SSF109604">
    <property type="entry name" value="HD-domain/PDEase-like"/>
    <property type="match status" value="1"/>
</dbReference>
<dbReference type="InterPro" id="IPR003607">
    <property type="entry name" value="HD/PDEase_dom"/>
</dbReference>
<dbReference type="InterPro" id="IPR021812">
    <property type="entry name" value="DUF3391"/>
</dbReference>
<dbReference type="PANTHER" id="PTHR43155">
    <property type="entry name" value="CYCLIC DI-GMP PHOSPHODIESTERASE PA4108-RELATED"/>
    <property type="match status" value="1"/>
</dbReference>
<dbReference type="PROSITE" id="PS51832">
    <property type="entry name" value="HD_GYP"/>
    <property type="match status" value="1"/>
</dbReference>
<evidence type="ECO:0000259" key="1">
    <source>
        <dbReference type="PROSITE" id="PS51832"/>
    </source>
</evidence>
<dbReference type="CDD" id="cd00077">
    <property type="entry name" value="HDc"/>
    <property type="match status" value="1"/>
</dbReference>
<name>A0ABQ6LUX5_9GAMM</name>
<feature type="domain" description="HD-GYP" evidence="1">
    <location>
        <begin position="157"/>
        <end position="352"/>
    </location>
</feature>
<evidence type="ECO:0000313" key="3">
    <source>
        <dbReference type="Proteomes" id="UP001224392"/>
    </source>
</evidence>
<dbReference type="EMBL" id="BSYJ01000001">
    <property type="protein sequence ID" value="GMG85893.1"/>
    <property type="molecule type" value="Genomic_DNA"/>
</dbReference>
<dbReference type="Pfam" id="PF13487">
    <property type="entry name" value="HD_5"/>
    <property type="match status" value="1"/>
</dbReference>
<proteinExistence type="predicted"/>
<dbReference type="Pfam" id="PF11871">
    <property type="entry name" value="DUF3391"/>
    <property type="match status" value="1"/>
</dbReference>
<comment type="caution">
    <text evidence="2">The sequence shown here is derived from an EMBL/GenBank/DDBJ whole genome shotgun (WGS) entry which is preliminary data.</text>
</comment>
<dbReference type="Proteomes" id="UP001224392">
    <property type="component" value="Unassembled WGS sequence"/>
</dbReference>
<accession>A0ABQ6LUX5</accession>
<sequence>MALKQARVFVEDLQKGMFVSRLDKPWTQTPFALQGFYIRDREEIRQLQHHCRYVYVDIVKSVGDAGVALRRQSSSASGINKFSAKPGAAVPVVIPCRPVKVSHNSYPEPAPLKREAFNAARLHKGLHDAMQEVMVQLDAEMPLPVQQVTRSVEEMVDSVLRSPDAFSWLARIRSKDEYTYAHSIRAGIWAIVFGRHIGLARRELVALGVATLLKDVGKTRLPDDLLKARQRSSREELEFRTFIRHSVDILTSIPDIDPDVLNIVLCHRELHDGSGYPRGLRGDQVPVLARMCGIVSFYDEATNPRGAEFPVAPSRAVSRLYDLRGRAFQEQLALEFIQSIGIYPTGTQVELSSGEIGVVVEQTFHNRLHPKVMVVLDANKQLLARPRLIDLLKEQQRRQSLLERGKVNAAGPAPLSITKDVEPGVYPTVKVGEIRDQYMFHQQKKTLLGALLGR</sequence>
<keyword evidence="3" id="KW-1185">Reference proteome</keyword>
<dbReference type="Gene3D" id="1.10.3210.10">
    <property type="entry name" value="Hypothetical protein af1432"/>
    <property type="match status" value="1"/>
</dbReference>
<protein>
    <submittedName>
        <fullName evidence="2">HD-GYP domain-containing protein</fullName>
    </submittedName>
</protein>
<evidence type="ECO:0000313" key="2">
    <source>
        <dbReference type="EMBL" id="GMG85893.1"/>
    </source>
</evidence>
<dbReference type="RefSeq" id="WP_285762417.1">
    <property type="nucleotide sequence ID" value="NZ_BSYJ01000001.1"/>
</dbReference>
<reference evidence="2 3" key="1">
    <citation type="submission" date="2023-04" db="EMBL/GenBank/DDBJ databases">
        <title>Marinobulbifer ophiurae gen. nov., sp. Nov., isolate from tissue of brittle star Ophioplocus japonicus.</title>
        <authorList>
            <person name="Kawano K."/>
            <person name="Sawayama S."/>
            <person name="Nakagawa S."/>
        </authorList>
    </citation>
    <scope>NUCLEOTIDE SEQUENCE [LARGE SCALE GENOMIC DNA]</scope>
    <source>
        <strain evidence="2 3">NKW57</strain>
    </source>
</reference>
<organism evidence="2 3">
    <name type="scientific">Biformimicrobium ophioploci</name>
    <dbReference type="NCBI Taxonomy" id="3036711"/>
    <lineage>
        <taxon>Bacteria</taxon>
        <taxon>Pseudomonadati</taxon>
        <taxon>Pseudomonadota</taxon>
        <taxon>Gammaproteobacteria</taxon>
        <taxon>Cellvibrionales</taxon>
        <taxon>Microbulbiferaceae</taxon>
        <taxon>Biformimicrobium</taxon>
    </lineage>
</organism>